<evidence type="ECO:0000256" key="3">
    <source>
        <dbReference type="ARBA" id="ARBA00022833"/>
    </source>
</evidence>
<evidence type="ECO:0000256" key="5">
    <source>
        <dbReference type="SAM" id="MobiDB-lite"/>
    </source>
</evidence>
<organism evidence="8">
    <name type="scientific">Rhizochromulina marina</name>
    <dbReference type="NCBI Taxonomy" id="1034831"/>
    <lineage>
        <taxon>Eukaryota</taxon>
        <taxon>Sar</taxon>
        <taxon>Stramenopiles</taxon>
        <taxon>Ochrophyta</taxon>
        <taxon>Dictyochophyceae</taxon>
        <taxon>Rhizochromulinales</taxon>
        <taxon>Rhizochromulina</taxon>
    </lineage>
</organism>
<keyword evidence="6" id="KW-0732">Signal</keyword>
<dbReference type="PROSITE" id="PS50135">
    <property type="entry name" value="ZF_ZZ_2"/>
    <property type="match status" value="1"/>
</dbReference>
<evidence type="ECO:0000259" key="7">
    <source>
        <dbReference type="PROSITE" id="PS50135"/>
    </source>
</evidence>
<proteinExistence type="predicted"/>
<feature type="compositionally biased region" description="Pro residues" evidence="5">
    <location>
        <begin position="272"/>
        <end position="282"/>
    </location>
</feature>
<dbReference type="GO" id="GO:0008270">
    <property type="term" value="F:zinc ion binding"/>
    <property type="evidence" value="ECO:0007669"/>
    <property type="project" value="UniProtKB-KW"/>
</dbReference>
<dbReference type="SMART" id="SM00291">
    <property type="entry name" value="ZnF_ZZ"/>
    <property type="match status" value="1"/>
</dbReference>
<feature type="compositionally biased region" description="Pro residues" evidence="5">
    <location>
        <begin position="157"/>
        <end position="168"/>
    </location>
</feature>
<feature type="compositionally biased region" description="Low complexity" evidence="5">
    <location>
        <begin position="169"/>
        <end position="178"/>
    </location>
</feature>
<keyword evidence="3" id="KW-0862">Zinc</keyword>
<evidence type="ECO:0000313" key="8">
    <source>
        <dbReference type="EMBL" id="CAD9708494.1"/>
    </source>
</evidence>
<dbReference type="Gene3D" id="3.30.60.90">
    <property type="match status" value="1"/>
</dbReference>
<accession>A0A7S2WUH2</accession>
<dbReference type="SUPFAM" id="SSF57850">
    <property type="entry name" value="RING/U-box"/>
    <property type="match status" value="1"/>
</dbReference>
<evidence type="ECO:0000256" key="1">
    <source>
        <dbReference type="ARBA" id="ARBA00022723"/>
    </source>
</evidence>
<keyword evidence="2 4" id="KW-0863">Zinc-finger</keyword>
<dbReference type="InterPro" id="IPR000433">
    <property type="entry name" value="Znf_ZZ"/>
</dbReference>
<dbReference type="AlphaFoldDB" id="A0A7S2WUH2"/>
<protein>
    <recommendedName>
        <fullName evidence="7">ZZ-type domain-containing protein</fullName>
    </recommendedName>
</protein>
<name>A0A7S2WUH2_9STRA</name>
<evidence type="ECO:0000256" key="4">
    <source>
        <dbReference type="PROSITE-ProRule" id="PRU00228"/>
    </source>
</evidence>
<reference evidence="8" key="1">
    <citation type="submission" date="2021-01" db="EMBL/GenBank/DDBJ databases">
        <authorList>
            <person name="Corre E."/>
            <person name="Pelletier E."/>
            <person name="Niang G."/>
            <person name="Scheremetjew M."/>
            <person name="Finn R."/>
            <person name="Kale V."/>
            <person name="Holt S."/>
            <person name="Cochrane G."/>
            <person name="Meng A."/>
            <person name="Brown T."/>
            <person name="Cohen L."/>
        </authorList>
    </citation>
    <scope>NUCLEOTIDE SEQUENCE</scope>
    <source>
        <strain evidence="8">CCMP1243</strain>
    </source>
</reference>
<dbReference type="InterPro" id="IPR043145">
    <property type="entry name" value="Znf_ZZ_sf"/>
</dbReference>
<gene>
    <name evidence="8" type="ORF">RMAR1173_LOCUS19486</name>
</gene>
<evidence type="ECO:0000256" key="2">
    <source>
        <dbReference type="ARBA" id="ARBA00022771"/>
    </source>
</evidence>
<keyword evidence="1" id="KW-0479">Metal-binding</keyword>
<feature type="domain" description="ZZ-type" evidence="7">
    <location>
        <begin position="78"/>
        <end position="138"/>
    </location>
</feature>
<feature type="chain" id="PRO_5031135162" description="ZZ-type domain-containing protein" evidence="6">
    <location>
        <begin position="23"/>
        <end position="282"/>
    </location>
</feature>
<feature type="signal peptide" evidence="6">
    <location>
        <begin position="1"/>
        <end position="22"/>
    </location>
</feature>
<evidence type="ECO:0000256" key="6">
    <source>
        <dbReference type="SAM" id="SignalP"/>
    </source>
</evidence>
<dbReference type="Pfam" id="PF00569">
    <property type="entry name" value="ZZ"/>
    <property type="match status" value="1"/>
</dbReference>
<dbReference type="EMBL" id="HBHJ01029411">
    <property type="protein sequence ID" value="CAD9708494.1"/>
    <property type="molecule type" value="Transcribed_RNA"/>
</dbReference>
<feature type="region of interest" description="Disordered" evidence="5">
    <location>
        <begin position="223"/>
        <end position="282"/>
    </location>
</feature>
<feature type="compositionally biased region" description="Low complexity" evidence="5">
    <location>
        <begin position="135"/>
        <end position="156"/>
    </location>
</feature>
<feature type="region of interest" description="Disordered" evidence="5">
    <location>
        <begin position="134"/>
        <end position="190"/>
    </location>
</feature>
<sequence>MTTPKLRLPLVAALLLAGPCLAFQAGPHLAQRAYHVLSPVGCPGGAAPERWQRYLFRETPHQPGPPRPGALAASTARHEGTKCDCCGMDPIVGIRFQCANVPDVDICGNCAMTPGQTFSAGNQPFDQMQWRIHSRPSSGVSSSPQSSAPAARVQATPPVPPPVAPAPAPVAKAPSAPVTEPASGGGQKDVTFTEAVTGRYSKFSVDPDDFDNHVDYRRAIYEAMKDDEDDRRSSGRAVGNQASNDYMKGLDAPEEPERQEWKRPPRRSRGGFPPPPPQDKEE</sequence>